<dbReference type="InterPro" id="IPR052035">
    <property type="entry name" value="ZnF_BED_domain_contain"/>
</dbReference>
<dbReference type="SUPFAM" id="SSF53098">
    <property type="entry name" value="Ribonuclease H-like"/>
    <property type="match status" value="1"/>
</dbReference>
<evidence type="ECO:0000256" key="3">
    <source>
        <dbReference type="ARBA" id="ARBA00022771"/>
    </source>
</evidence>
<proteinExistence type="predicted"/>
<dbReference type="PANTHER" id="PTHR46481">
    <property type="entry name" value="ZINC FINGER BED DOMAIN-CONTAINING PROTEIN 4"/>
    <property type="match status" value="1"/>
</dbReference>
<evidence type="ECO:0000256" key="5">
    <source>
        <dbReference type="ARBA" id="ARBA00023242"/>
    </source>
</evidence>
<dbReference type="PANTHER" id="PTHR46481:SF10">
    <property type="entry name" value="ZINC FINGER BED DOMAIN-CONTAINING PROTEIN 39"/>
    <property type="match status" value="1"/>
</dbReference>
<keyword evidence="2" id="KW-0479">Metal-binding</keyword>
<reference evidence="6" key="1">
    <citation type="submission" date="2013-04" db="EMBL/GenBank/DDBJ databases">
        <authorList>
            <person name="Qu J."/>
            <person name="Murali S.C."/>
            <person name="Bandaranaike D."/>
            <person name="Bellair M."/>
            <person name="Blankenburg K."/>
            <person name="Chao H."/>
            <person name="Dinh H."/>
            <person name="Doddapaneni H."/>
            <person name="Downs B."/>
            <person name="Dugan-Rocha S."/>
            <person name="Elkadiri S."/>
            <person name="Gnanaolivu R.D."/>
            <person name="Hernandez B."/>
            <person name="Javaid M."/>
            <person name="Jayaseelan J.C."/>
            <person name="Lee S."/>
            <person name="Li M."/>
            <person name="Ming W."/>
            <person name="Munidasa M."/>
            <person name="Muniz J."/>
            <person name="Nguyen L."/>
            <person name="Ongeri F."/>
            <person name="Osuji N."/>
            <person name="Pu L.-L."/>
            <person name="Puazo M."/>
            <person name="Qu C."/>
            <person name="Quiroz J."/>
            <person name="Raj R."/>
            <person name="Weissenberger G."/>
            <person name="Xin Y."/>
            <person name="Zou X."/>
            <person name="Han Y."/>
            <person name="Richards S."/>
            <person name="Worley K."/>
            <person name="Muzny D."/>
            <person name="Gibbs R."/>
        </authorList>
    </citation>
    <scope>NUCLEOTIDE SEQUENCE</scope>
    <source>
        <strain evidence="6">Sampled in the wild</strain>
    </source>
</reference>
<dbReference type="OrthoDB" id="1607513at2759"/>
<comment type="subcellular location">
    <subcellularLocation>
        <location evidence="1">Nucleus</location>
    </subcellularLocation>
</comment>
<accession>A0A8K0KHY6</accession>
<comment type="caution">
    <text evidence="6">The sequence shown here is derived from an EMBL/GenBank/DDBJ whole genome shotgun (WGS) entry which is preliminary data.</text>
</comment>
<keyword evidence="5" id="KW-0539">Nucleus</keyword>
<evidence type="ECO:0000256" key="4">
    <source>
        <dbReference type="ARBA" id="ARBA00022833"/>
    </source>
</evidence>
<protein>
    <submittedName>
        <fullName evidence="6">Uncharacterized protein</fullName>
    </submittedName>
</protein>
<keyword evidence="7" id="KW-1185">Reference proteome</keyword>
<dbReference type="GO" id="GO:0005634">
    <property type="term" value="C:nucleus"/>
    <property type="evidence" value="ECO:0007669"/>
    <property type="project" value="UniProtKB-SubCell"/>
</dbReference>
<dbReference type="Proteomes" id="UP000792457">
    <property type="component" value="Unassembled WGS sequence"/>
</dbReference>
<evidence type="ECO:0000313" key="6">
    <source>
        <dbReference type="EMBL" id="KAG8235352.1"/>
    </source>
</evidence>
<evidence type="ECO:0000313" key="7">
    <source>
        <dbReference type="Proteomes" id="UP000792457"/>
    </source>
</evidence>
<keyword evidence="3" id="KW-0863">Zinc-finger</keyword>
<dbReference type="EMBL" id="KZ308900">
    <property type="protein sequence ID" value="KAG8235352.1"/>
    <property type="molecule type" value="Genomic_DNA"/>
</dbReference>
<evidence type="ECO:0000256" key="1">
    <source>
        <dbReference type="ARBA" id="ARBA00004123"/>
    </source>
</evidence>
<dbReference type="AlphaFoldDB" id="A0A8K0KHY6"/>
<gene>
    <name evidence="6" type="ORF">J437_LFUL015861</name>
</gene>
<evidence type="ECO:0000256" key="2">
    <source>
        <dbReference type="ARBA" id="ARBA00022723"/>
    </source>
</evidence>
<sequence>MVLFSDPSVFADVRAVQWELETIYPGLGEWVHYAIIDVPCLESKSFALMDSSLRELLDEVMVVADKTQQLTARNYSCITTNTWTSEANHNYIAVTAHFIDAEFFPFAERHTADNLAEELKRVAREWSLDKMIVTAVSDKAANIVTAIKLVGWKRYQCFAHNFTLVVQHGLREINDVLKRVLKNCRIP</sequence>
<keyword evidence="4" id="KW-0862">Zinc</keyword>
<reference evidence="6" key="2">
    <citation type="submission" date="2017-10" db="EMBL/GenBank/DDBJ databases">
        <title>Ladona fulva Genome sequencing and assembly.</title>
        <authorList>
            <person name="Murali S."/>
            <person name="Richards S."/>
            <person name="Bandaranaike D."/>
            <person name="Bellair M."/>
            <person name="Blankenburg K."/>
            <person name="Chao H."/>
            <person name="Dinh H."/>
            <person name="Doddapaneni H."/>
            <person name="Dugan-Rocha S."/>
            <person name="Elkadiri S."/>
            <person name="Gnanaolivu R."/>
            <person name="Hernandez B."/>
            <person name="Skinner E."/>
            <person name="Javaid M."/>
            <person name="Lee S."/>
            <person name="Li M."/>
            <person name="Ming W."/>
            <person name="Munidasa M."/>
            <person name="Muniz J."/>
            <person name="Nguyen L."/>
            <person name="Hughes D."/>
            <person name="Osuji N."/>
            <person name="Pu L.-L."/>
            <person name="Puazo M."/>
            <person name="Qu C."/>
            <person name="Quiroz J."/>
            <person name="Raj R."/>
            <person name="Weissenberger G."/>
            <person name="Xin Y."/>
            <person name="Zou X."/>
            <person name="Han Y."/>
            <person name="Worley K."/>
            <person name="Muzny D."/>
            <person name="Gibbs R."/>
        </authorList>
    </citation>
    <scope>NUCLEOTIDE SEQUENCE</scope>
    <source>
        <strain evidence="6">Sampled in the wild</strain>
    </source>
</reference>
<dbReference type="GO" id="GO:0008270">
    <property type="term" value="F:zinc ion binding"/>
    <property type="evidence" value="ECO:0007669"/>
    <property type="project" value="UniProtKB-KW"/>
</dbReference>
<dbReference type="InterPro" id="IPR012337">
    <property type="entry name" value="RNaseH-like_sf"/>
</dbReference>
<name>A0A8K0KHY6_LADFU</name>
<organism evidence="6 7">
    <name type="scientific">Ladona fulva</name>
    <name type="common">Scarce chaser dragonfly</name>
    <name type="synonym">Libellula fulva</name>
    <dbReference type="NCBI Taxonomy" id="123851"/>
    <lineage>
        <taxon>Eukaryota</taxon>
        <taxon>Metazoa</taxon>
        <taxon>Ecdysozoa</taxon>
        <taxon>Arthropoda</taxon>
        <taxon>Hexapoda</taxon>
        <taxon>Insecta</taxon>
        <taxon>Pterygota</taxon>
        <taxon>Palaeoptera</taxon>
        <taxon>Odonata</taxon>
        <taxon>Epiprocta</taxon>
        <taxon>Anisoptera</taxon>
        <taxon>Libelluloidea</taxon>
        <taxon>Libellulidae</taxon>
        <taxon>Ladona</taxon>
    </lineage>
</organism>